<feature type="transmembrane region" description="Helical" evidence="5">
    <location>
        <begin position="6"/>
        <end position="22"/>
    </location>
</feature>
<evidence type="ECO:0000313" key="7">
    <source>
        <dbReference type="EMBL" id="RJP60855.1"/>
    </source>
</evidence>
<keyword evidence="3 5" id="KW-1133">Transmembrane helix</keyword>
<protein>
    <submittedName>
        <fullName evidence="7">VWA domain-containing protein</fullName>
    </submittedName>
</protein>
<proteinExistence type="predicted"/>
<accession>A0A3A4R437</accession>
<dbReference type="InterPro" id="IPR024163">
    <property type="entry name" value="Aerotolerance_reg_N"/>
</dbReference>
<dbReference type="CDD" id="cd01467">
    <property type="entry name" value="vWA_BatA_type"/>
    <property type="match status" value="1"/>
</dbReference>
<evidence type="ECO:0000256" key="4">
    <source>
        <dbReference type="ARBA" id="ARBA00023136"/>
    </source>
</evidence>
<evidence type="ECO:0000256" key="2">
    <source>
        <dbReference type="ARBA" id="ARBA00022692"/>
    </source>
</evidence>
<dbReference type="NCBIfam" id="TIGR02226">
    <property type="entry name" value="two_anch"/>
    <property type="match status" value="1"/>
</dbReference>
<evidence type="ECO:0000256" key="5">
    <source>
        <dbReference type="SAM" id="Phobius"/>
    </source>
</evidence>
<dbReference type="InterPro" id="IPR050768">
    <property type="entry name" value="UPF0353/GerABKA_families"/>
</dbReference>
<dbReference type="AlphaFoldDB" id="A0A3A4R437"/>
<sequence>MTLNNPWLLTLLLLIPLMWFLSRKRRFTTSIKFSDISNLKRLKPSLMFRLRHLLTVLRMTALALLVIGLARPQKGIETTRITTEGIDIVLALDVSGSMRAQDFTIDNKRTDRLTVVKNVVHDFIAKRKNDRIGTVVFARYAYTQCPLTLDYGVLLQLLENVKIVDTQEEDGTAIGSAIATSVRRIKDSQAKSKIIILLTDGRNNIFDIDPMTASEIAKSFGLKIYTIGVGTYGEVPYPMQDFFGRTVLRPVRIDIDETALKSIAGATGGEYFRATDSKSLREIYDIIDRMEKTETQSDIYMDYDEGFFYFVLPGLALLIAEIILANTRFRKIP</sequence>
<gene>
    <name evidence="7" type="ORF">C4541_03280</name>
</gene>
<evidence type="ECO:0000256" key="1">
    <source>
        <dbReference type="ARBA" id="ARBA00022475"/>
    </source>
</evidence>
<comment type="caution">
    <text evidence="7">The sequence shown here is derived from an EMBL/GenBank/DDBJ whole genome shotgun (WGS) entry which is preliminary data.</text>
</comment>
<dbReference type="Proteomes" id="UP000266426">
    <property type="component" value="Unassembled WGS sequence"/>
</dbReference>
<feature type="transmembrane region" description="Helical" evidence="5">
    <location>
        <begin position="50"/>
        <end position="70"/>
    </location>
</feature>
<dbReference type="PANTHER" id="PTHR22550:SF5">
    <property type="entry name" value="LEUCINE ZIPPER PROTEIN 4"/>
    <property type="match status" value="1"/>
</dbReference>
<dbReference type="SUPFAM" id="SSF53300">
    <property type="entry name" value="vWA-like"/>
    <property type="match status" value="1"/>
</dbReference>
<evidence type="ECO:0000256" key="3">
    <source>
        <dbReference type="ARBA" id="ARBA00022989"/>
    </source>
</evidence>
<evidence type="ECO:0000259" key="6">
    <source>
        <dbReference type="PROSITE" id="PS50234"/>
    </source>
</evidence>
<dbReference type="Pfam" id="PF00092">
    <property type="entry name" value="VWA"/>
    <property type="match status" value="1"/>
</dbReference>
<dbReference type="Gene3D" id="3.40.50.410">
    <property type="entry name" value="von Willebrand factor, type A domain"/>
    <property type="match status" value="1"/>
</dbReference>
<dbReference type="PANTHER" id="PTHR22550">
    <property type="entry name" value="SPORE GERMINATION PROTEIN"/>
    <property type="match status" value="1"/>
</dbReference>
<dbReference type="InterPro" id="IPR002035">
    <property type="entry name" value="VWF_A"/>
</dbReference>
<dbReference type="Pfam" id="PF07584">
    <property type="entry name" value="BatA"/>
    <property type="match status" value="1"/>
</dbReference>
<dbReference type="PROSITE" id="PS50234">
    <property type="entry name" value="VWFA"/>
    <property type="match status" value="1"/>
</dbReference>
<name>A0A3A4R437_9BACT</name>
<feature type="transmembrane region" description="Helical" evidence="5">
    <location>
        <begin position="306"/>
        <end position="325"/>
    </location>
</feature>
<evidence type="ECO:0000313" key="8">
    <source>
        <dbReference type="Proteomes" id="UP000266426"/>
    </source>
</evidence>
<dbReference type="InterPro" id="IPR011933">
    <property type="entry name" value="Double_TM_dom"/>
</dbReference>
<dbReference type="InterPro" id="IPR033881">
    <property type="entry name" value="vWA_BatA_type"/>
</dbReference>
<keyword evidence="2 5" id="KW-0812">Transmembrane</keyword>
<keyword evidence="4 5" id="KW-0472">Membrane</keyword>
<dbReference type="SMART" id="SM00327">
    <property type="entry name" value="VWA"/>
    <property type="match status" value="1"/>
</dbReference>
<keyword evidence="1" id="KW-1003">Cell membrane</keyword>
<dbReference type="InterPro" id="IPR036465">
    <property type="entry name" value="vWFA_dom_sf"/>
</dbReference>
<dbReference type="EMBL" id="QZJZ01000021">
    <property type="protein sequence ID" value="RJP60855.1"/>
    <property type="molecule type" value="Genomic_DNA"/>
</dbReference>
<feature type="domain" description="VWFA" evidence="6">
    <location>
        <begin position="87"/>
        <end position="287"/>
    </location>
</feature>
<reference evidence="7 8" key="1">
    <citation type="journal article" date="2017" name="ISME J.">
        <title>Energy and carbon metabolisms in a deep terrestrial subsurface fluid microbial community.</title>
        <authorList>
            <person name="Momper L."/>
            <person name="Jungbluth S.P."/>
            <person name="Lee M.D."/>
            <person name="Amend J.P."/>
        </authorList>
    </citation>
    <scope>NUCLEOTIDE SEQUENCE [LARGE SCALE GENOMIC DNA]</scope>
    <source>
        <strain evidence="7">SURF_26</strain>
    </source>
</reference>
<organism evidence="7 8">
    <name type="scientific">Candidatus Auribacter fodinae</name>
    <dbReference type="NCBI Taxonomy" id="2093366"/>
    <lineage>
        <taxon>Bacteria</taxon>
        <taxon>Pseudomonadati</taxon>
        <taxon>Candidatus Auribacterota</taxon>
        <taxon>Candidatus Auribacteria</taxon>
        <taxon>Candidatus Auribacterales</taxon>
        <taxon>Candidatus Auribacteraceae</taxon>
        <taxon>Candidatus Auribacter</taxon>
    </lineage>
</organism>